<name>A0A1H6NUZ2_9PSED</name>
<dbReference type="Proteomes" id="UP000182272">
    <property type="component" value="Chromosome I"/>
</dbReference>
<protein>
    <submittedName>
        <fullName evidence="1">Uncharacterized protein</fullName>
    </submittedName>
</protein>
<evidence type="ECO:0000313" key="1">
    <source>
        <dbReference type="EMBL" id="SEI17387.1"/>
    </source>
</evidence>
<gene>
    <name evidence="1" type="ORF">SAMN05216581_3363</name>
</gene>
<sequence length="59" mass="6637">MITLVNINLQVPGQYSFVQYQGMAEQDVISGYNNEPIARYNIAHTTHGRILQSVEQGND</sequence>
<dbReference type="RefSeq" id="WP_155250589.1">
    <property type="nucleotide sequence ID" value="NZ_LT629972.1"/>
</dbReference>
<reference evidence="1 2" key="1">
    <citation type="submission" date="2016-10" db="EMBL/GenBank/DDBJ databases">
        <authorList>
            <person name="de Groot N.N."/>
        </authorList>
    </citation>
    <scope>NUCLEOTIDE SEQUENCE [LARGE SCALE GENOMIC DNA]</scope>
    <source>
        <strain evidence="1 2">LMG 2158</strain>
    </source>
</reference>
<dbReference type="EMBL" id="LT629972">
    <property type="protein sequence ID" value="SEI17387.1"/>
    <property type="molecule type" value="Genomic_DNA"/>
</dbReference>
<dbReference type="AlphaFoldDB" id="A0A1H6NUZ2"/>
<organism evidence="1 2">
    <name type="scientific">Pseudomonas asplenii</name>
    <dbReference type="NCBI Taxonomy" id="53407"/>
    <lineage>
        <taxon>Bacteria</taxon>
        <taxon>Pseudomonadati</taxon>
        <taxon>Pseudomonadota</taxon>
        <taxon>Gammaproteobacteria</taxon>
        <taxon>Pseudomonadales</taxon>
        <taxon>Pseudomonadaceae</taxon>
        <taxon>Pseudomonas</taxon>
    </lineage>
</organism>
<dbReference type="OrthoDB" id="6192129at2"/>
<evidence type="ECO:0000313" key="2">
    <source>
        <dbReference type="Proteomes" id="UP000182272"/>
    </source>
</evidence>
<accession>A0A1H6NUZ2</accession>
<proteinExistence type="predicted"/>